<evidence type="ECO:0000313" key="3">
    <source>
        <dbReference type="EMBL" id="AJD91793.1"/>
    </source>
</evidence>
<dbReference type="CDD" id="cd06578">
    <property type="entry name" value="HemD"/>
    <property type="match status" value="1"/>
</dbReference>
<dbReference type="InterPro" id="IPR003754">
    <property type="entry name" value="4pyrrol_synth_uPrphyn_synth"/>
</dbReference>
<sequence length="288" mass="32263">MNSLNGKRIAIAADRRSKELGALIKNFGGTPVYTPIQGEQQLHEKRSSRDVHILLEEDFEWIILTTGIGVRTLENAAQQEGILDAFLAKLQNAKLAIRGKKALRWLIEHELTAEVVSEDGTMKGLVEKLEKEQGRAFLQAYSVDDASWKESFGKFFSCVYLSRPYEYKRPSKDVRKTLVERVTNAEVQAVLFTSKTQVRNLFEEEADDRLIHSLNNRVKAVATGKVTAEELRNFGVQEILYPENQKMGAMVVDMARYFDAINDKGEEKHAGQTGGGDGATGSDEQPVQ</sequence>
<evidence type="ECO:0000259" key="2">
    <source>
        <dbReference type="Pfam" id="PF02602"/>
    </source>
</evidence>
<dbReference type="SUPFAM" id="SSF69618">
    <property type="entry name" value="HemD-like"/>
    <property type="match status" value="1"/>
</dbReference>
<dbReference type="InterPro" id="IPR039793">
    <property type="entry name" value="UROS/Hem4"/>
</dbReference>
<dbReference type="PANTHER" id="PTHR40082">
    <property type="entry name" value="BLR5956 PROTEIN"/>
    <property type="match status" value="1"/>
</dbReference>
<organism evidence="3 4">
    <name type="scientific">Jeotgalibacillus malaysiensis</name>
    <dbReference type="NCBI Taxonomy" id="1508404"/>
    <lineage>
        <taxon>Bacteria</taxon>
        <taxon>Bacillati</taxon>
        <taxon>Bacillota</taxon>
        <taxon>Bacilli</taxon>
        <taxon>Bacillales</taxon>
        <taxon>Caryophanaceae</taxon>
        <taxon>Jeotgalibacillus</taxon>
    </lineage>
</organism>
<accession>A0A0B5AT96</accession>
<evidence type="ECO:0000256" key="1">
    <source>
        <dbReference type="SAM" id="MobiDB-lite"/>
    </source>
</evidence>
<dbReference type="GO" id="GO:0006780">
    <property type="term" value="P:uroporphyrinogen III biosynthetic process"/>
    <property type="evidence" value="ECO:0007669"/>
    <property type="project" value="InterPro"/>
</dbReference>
<dbReference type="Pfam" id="PF02602">
    <property type="entry name" value="HEM4"/>
    <property type="match status" value="1"/>
</dbReference>
<gene>
    <name evidence="3" type="ORF">JMA_24760</name>
</gene>
<dbReference type="InterPro" id="IPR036108">
    <property type="entry name" value="4pyrrol_syn_uPrphyn_synt_sf"/>
</dbReference>
<protein>
    <recommendedName>
        <fullName evidence="2">Tetrapyrrole biosynthesis uroporphyrinogen III synthase domain-containing protein</fullName>
    </recommendedName>
</protein>
<dbReference type="PANTHER" id="PTHR40082:SF1">
    <property type="entry name" value="BLR5956 PROTEIN"/>
    <property type="match status" value="1"/>
</dbReference>
<dbReference type="Proteomes" id="UP000031449">
    <property type="component" value="Chromosome"/>
</dbReference>
<name>A0A0B5AT96_9BACL</name>
<dbReference type="EMBL" id="CP009416">
    <property type="protein sequence ID" value="AJD91793.1"/>
    <property type="molecule type" value="Genomic_DNA"/>
</dbReference>
<dbReference type="Gene3D" id="3.40.50.10090">
    <property type="match status" value="2"/>
</dbReference>
<dbReference type="KEGG" id="jeo:JMA_24760"/>
<dbReference type="GO" id="GO:0004852">
    <property type="term" value="F:uroporphyrinogen-III synthase activity"/>
    <property type="evidence" value="ECO:0007669"/>
    <property type="project" value="InterPro"/>
</dbReference>
<dbReference type="STRING" id="1508404.JMA_24760"/>
<feature type="domain" description="Tetrapyrrole biosynthesis uroporphyrinogen III synthase" evidence="2">
    <location>
        <begin position="19"/>
        <end position="251"/>
    </location>
</feature>
<dbReference type="BioCyc" id="JESP1508404:G14D9-11732-MONOMER"/>
<dbReference type="HOGENOM" id="CLU_011276_9_1_9"/>
<reference evidence="3 4" key="1">
    <citation type="submission" date="2014-08" db="EMBL/GenBank/DDBJ databases">
        <title>Complete genome of a marine bacteria Jeotgalibacillus malaysiensis.</title>
        <authorList>
            <person name="Yaakop A.S."/>
            <person name="Chan K.-G."/>
            <person name="Goh K.M."/>
        </authorList>
    </citation>
    <scope>NUCLEOTIDE SEQUENCE [LARGE SCALE GENOMIC DNA]</scope>
    <source>
        <strain evidence="3 4">D5</strain>
    </source>
</reference>
<proteinExistence type="predicted"/>
<feature type="region of interest" description="Disordered" evidence="1">
    <location>
        <begin position="263"/>
        <end position="288"/>
    </location>
</feature>
<keyword evidence="4" id="KW-1185">Reference proteome</keyword>
<dbReference type="NCBIfam" id="NF004584">
    <property type="entry name" value="PRK05928.2-1"/>
    <property type="match status" value="1"/>
</dbReference>
<dbReference type="AlphaFoldDB" id="A0A0B5AT96"/>
<evidence type="ECO:0000313" key="4">
    <source>
        <dbReference type="Proteomes" id="UP000031449"/>
    </source>
</evidence>
<dbReference type="OrthoDB" id="9775656at2"/>